<evidence type="ECO:0000313" key="3">
    <source>
        <dbReference type="Proteomes" id="UP000000763"/>
    </source>
</evidence>
<evidence type="ECO:0000256" key="1">
    <source>
        <dbReference type="SAM" id="MobiDB-lite"/>
    </source>
</evidence>
<feature type="compositionally biased region" description="Basic and acidic residues" evidence="1">
    <location>
        <begin position="29"/>
        <end position="39"/>
    </location>
</feature>
<dbReference type="AlphaFoldDB" id="Q7XII0"/>
<proteinExistence type="predicted"/>
<sequence>MSGRAGSWRKAAATAEGHGGSGSVPASARGERERSRQLVEDGSGGGGDGGSKSVAAPRRDGRTATVAALFLDLDGEDDVWWRCSFLLRRGWRRGLLLFVPNKEVGGTNV</sequence>
<organism evidence="2 3">
    <name type="scientific">Oryza sativa subsp. japonica</name>
    <name type="common">Rice</name>
    <dbReference type="NCBI Taxonomy" id="39947"/>
    <lineage>
        <taxon>Eukaryota</taxon>
        <taxon>Viridiplantae</taxon>
        <taxon>Streptophyta</taxon>
        <taxon>Embryophyta</taxon>
        <taxon>Tracheophyta</taxon>
        <taxon>Spermatophyta</taxon>
        <taxon>Magnoliopsida</taxon>
        <taxon>Liliopsida</taxon>
        <taxon>Poales</taxon>
        <taxon>Poaceae</taxon>
        <taxon>BOP clade</taxon>
        <taxon>Oryzoideae</taxon>
        <taxon>Oryzeae</taxon>
        <taxon>Oryzinae</taxon>
        <taxon>Oryza</taxon>
        <taxon>Oryza sativa</taxon>
    </lineage>
</organism>
<dbReference type="Proteomes" id="UP000000763">
    <property type="component" value="Chromosome 7"/>
</dbReference>
<protein>
    <submittedName>
        <fullName evidence="2">Uncharacterized protein</fullName>
    </submittedName>
</protein>
<reference evidence="3" key="2">
    <citation type="journal article" date="2008" name="Nucleic Acids Res.">
        <title>The rice annotation project database (RAP-DB): 2008 update.</title>
        <authorList>
            <consortium name="The rice annotation project (RAP)"/>
        </authorList>
    </citation>
    <scope>GENOME REANNOTATION</scope>
    <source>
        <strain evidence="3">cv. Nipponbare</strain>
    </source>
</reference>
<name>Q7XII0_ORYSJ</name>
<reference evidence="3" key="1">
    <citation type="journal article" date="2005" name="Nature">
        <title>The map-based sequence of the rice genome.</title>
        <authorList>
            <consortium name="International rice genome sequencing project (IRGSP)"/>
            <person name="Matsumoto T."/>
            <person name="Wu J."/>
            <person name="Kanamori H."/>
            <person name="Katayose Y."/>
            <person name="Fujisawa M."/>
            <person name="Namiki N."/>
            <person name="Mizuno H."/>
            <person name="Yamamoto K."/>
            <person name="Antonio B.A."/>
            <person name="Baba T."/>
            <person name="Sakata K."/>
            <person name="Nagamura Y."/>
            <person name="Aoki H."/>
            <person name="Arikawa K."/>
            <person name="Arita K."/>
            <person name="Bito T."/>
            <person name="Chiden Y."/>
            <person name="Fujitsuka N."/>
            <person name="Fukunaka R."/>
            <person name="Hamada M."/>
            <person name="Harada C."/>
            <person name="Hayashi A."/>
            <person name="Hijishita S."/>
            <person name="Honda M."/>
            <person name="Hosokawa S."/>
            <person name="Ichikawa Y."/>
            <person name="Idonuma A."/>
            <person name="Iijima M."/>
            <person name="Ikeda M."/>
            <person name="Ikeno M."/>
            <person name="Ito K."/>
            <person name="Ito S."/>
            <person name="Ito T."/>
            <person name="Ito Y."/>
            <person name="Ito Y."/>
            <person name="Iwabuchi A."/>
            <person name="Kamiya K."/>
            <person name="Karasawa W."/>
            <person name="Kurita K."/>
            <person name="Katagiri S."/>
            <person name="Kikuta A."/>
            <person name="Kobayashi H."/>
            <person name="Kobayashi N."/>
            <person name="Machita K."/>
            <person name="Maehara T."/>
            <person name="Masukawa M."/>
            <person name="Mizubayashi T."/>
            <person name="Mukai Y."/>
            <person name="Nagasaki H."/>
            <person name="Nagata Y."/>
            <person name="Naito S."/>
            <person name="Nakashima M."/>
            <person name="Nakama Y."/>
            <person name="Nakamichi Y."/>
            <person name="Nakamura M."/>
            <person name="Meguro A."/>
            <person name="Negishi M."/>
            <person name="Ohta I."/>
            <person name="Ohta T."/>
            <person name="Okamoto M."/>
            <person name="Ono N."/>
            <person name="Saji S."/>
            <person name="Sakaguchi M."/>
            <person name="Sakai K."/>
            <person name="Shibata M."/>
            <person name="Shimokawa T."/>
            <person name="Song J."/>
            <person name="Takazaki Y."/>
            <person name="Terasawa K."/>
            <person name="Tsugane M."/>
            <person name="Tsuji K."/>
            <person name="Ueda S."/>
            <person name="Waki K."/>
            <person name="Yamagata H."/>
            <person name="Yamamoto M."/>
            <person name="Yamamoto S."/>
            <person name="Yamane H."/>
            <person name="Yoshiki S."/>
            <person name="Yoshihara R."/>
            <person name="Yukawa K."/>
            <person name="Zhong H."/>
            <person name="Yano M."/>
            <person name="Yuan Q."/>
            <person name="Ouyang S."/>
            <person name="Liu J."/>
            <person name="Jones K.M."/>
            <person name="Gansberger K."/>
            <person name="Moffat K."/>
            <person name="Hill J."/>
            <person name="Bera J."/>
            <person name="Fadrosh D."/>
            <person name="Jin S."/>
            <person name="Johri S."/>
            <person name="Kim M."/>
            <person name="Overton L."/>
            <person name="Reardon M."/>
            <person name="Tsitrin T."/>
            <person name="Vuong H."/>
            <person name="Weaver B."/>
            <person name="Ciecko A."/>
            <person name="Tallon L."/>
            <person name="Jackson J."/>
            <person name="Pai G."/>
            <person name="Aken S.V."/>
            <person name="Utterback T."/>
            <person name="Reidmuller S."/>
            <person name="Feldblyum T."/>
            <person name="Hsiao J."/>
            <person name="Zismann V."/>
            <person name="Iobst S."/>
            <person name="de Vazeille A.R."/>
            <person name="Buell C.R."/>
            <person name="Ying K."/>
            <person name="Li Y."/>
            <person name="Lu T."/>
            <person name="Huang Y."/>
            <person name="Zhao Q."/>
            <person name="Feng Q."/>
            <person name="Zhang L."/>
            <person name="Zhu J."/>
            <person name="Weng Q."/>
            <person name="Mu J."/>
            <person name="Lu Y."/>
            <person name="Fan D."/>
            <person name="Liu Y."/>
            <person name="Guan J."/>
            <person name="Zhang Y."/>
            <person name="Yu S."/>
            <person name="Liu X."/>
            <person name="Zhang Y."/>
            <person name="Hong G."/>
            <person name="Han B."/>
            <person name="Choisne N."/>
            <person name="Demange N."/>
            <person name="Orjeda G."/>
            <person name="Samain S."/>
            <person name="Cattolico L."/>
            <person name="Pelletier E."/>
            <person name="Couloux A."/>
            <person name="Segurens B."/>
            <person name="Wincker P."/>
            <person name="D'Hont A."/>
            <person name="Scarpelli C."/>
            <person name="Weissenbach J."/>
            <person name="Salanoubat M."/>
            <person name="Quetier F."/>
            <person name="Yu Y."/>
            <person name="Kim H.R."/>
            <person name="Rambo T."/>
            <person name="Currie J."/>
            <person name="Collura K."/>
            <person name="Luo M."/>
            <person name="Yang T."/>
            <person name="Ammiraju J.S.S."/>
            <person name="Engler F."/>
            <person name="Soderlund C."/>
            <person name="Wing R.A."/>
            <person name="Palmer L.E."/>
            <person name="de la Bastide M."/>
            <person name="Spiegel L."/>
            <person name="Nascimento L."/>
            <person name="Zutavern T."/>
            <person name="O'Shaughnessy A."/>
            <person name="Dike S."/>
            <person name="Dedhia N."/>
            <person name="Preston R."/>
            <person name="Balija V."/>
            <person name="McCombie W.R."/>
            <person name="Chow T."/>
            <person name="Chen H."/>
            <person name="Chung M."/>
            <person name="Chen C."/>
            <person name="Shaw J."/>
            <person name="Wu H."/>
            <person name="Hsiao K."/>
            <person name="Chao Y."/>
            <person name="Chu M."/>
            <person name="Cheng C."/>
            <person name="Hour A."/>
            <person name="Lee P."/>
            <person name="Lin S."/>
            <person name="Lin Y."/>
            <person name="Liou J."/>
            <person name="Liu S."/>
            <person name="Hsing Y."/>
            <person name="Raghuvanshi S."/>
            <person name="Mohanty A."/>
            <person name="Bharti A.K."/>
            <person name="Gaur A."/>
            <person name="Gupta V."/>
            <person name="Kumar D."/>
            <person name="Ravi V."/>
            <person name="Vij S."/>
            <person name="Kapur A."/>
            <person name="Khurana P."/>
            <person name="Khurana P."/>
            <person name="Khurana J.P."/>
            <person name="Tyagi A.K."/>
            <person name="Gaikwad K."/>
            <person name="Singh A."/>
            <person name="Dalal V."/>
            <person name="Srivastava S."/>
            <person name="Dixit A."/>
            <person name="Pal A.K."/>
            <person name="Ghazi I.A."/>
            <person name="Yadav M."/>
            <person name="Pandit A."/>
            <person name="Bhargava A."/>
            <person name="Sureshbabu K."/>
            <person name="Batra K."/>
            <person name="Sharma T.R."/>
            <person name="Mohapatra T."/>
            <person name="Singh N.K."/>
            <person name="Messing J."/>
            <person name="Nelson A.B."/>
            <person name="Fuks G."/>
            <person name="Kavchok S."/>
            <person name="Keizer G."/>
            <person name="Linton E."/>
            <person name="Llaca V."/>
            <person name="Song R."/>
            <person name="Tanyolac B."/>
            <person name="Young S."/>
            <person name="Ho-Il K."/>
            <person name="Hahn J.H."/>
            <person name="Sangsakoo G."/>
            <person name="Vanavichit A."/>
            <person name="de Mattos Luiz.A.T."/>
            <person name="Zimmer P.D."/>
            <person name="Malone G."/>
            <person name="Dellagostin O."/>
            <person name="de Oliveira A.C."/>
            <person name="Bevan M."/>
            <person name="Bancroft I."/>
            <person name="Minx P."/>
            <person name="Cordum H."/>
            <person name="Wilson R."/>
            <person name="Cheng Z."/>
            <person name="Jin W."/>
            <person name="Jiang J."/>
            <person name="Leong S.A."/>
            <person name="Iwama H."/>
            <person name="Gojobori T."/>
            <person name="Itoh T."/>
            <person name="Niimura Y."/>
            <person name="Fujii Y."/>
            <person name="Habara T."/>
            <person name="Sakai H."/>
            <person name="Sato Y."/>
            <person name="Wilson G."/>
            <person name="Kumar K."/>
            <person name="McCouch S."/>
            <person name="Juretic N."/>
            <person name="Hoen D."/>
            <person name="Wright S."/>
            <person name="Bruskiewich R."/>
            <person name="Bureau T."/>
            <person name="Miyao A."/>
            <person name="Hirochika H."/>
            <person name="Nishikawa T."/>
            <person name="Kadowaki K."/>
            <person name="Sugiura M."/>
            <person name="Burr B."/>
            <person name="Sasaki T."/>
        </authorList>
    </citation>
    <scope>NUCLEOTIDE SEQUENCE [LARGE SCALE GENOMIC DNA]</scope>
    <source>
        <strain evidence="3">cv. Nipponbare</strain>
    </source>
</reference>
<accession>Q7XII0</accession>
<gene>
    <name evidence="2" type="primary">OJ1019_E02.16</name>
</gene>
<dbReference type="EMBL" id="AP003981">
    <property type="protein sequence ID" value="BAC79692.1"/>
    <property type="molecule type" value="Genomic_DNA"/>
</dbReference>
<feature type="region of interest" description="Disordered" evidence="1">
    <location>
        <begin position="1"/>
        <end position="60"/>
    </location>
</feature>
<evidence type="ECO:0000313" key="2">
    <source>
        <dbReference type="EMBL" id="BAC79692.1"/>
    </source>
</evidence>